<evidence type="ECO:0000313" key="2">
    <source>
        <dbReference type="Proteomes" id="UP001606300"/>
    </source>
</evidence>
<organism evidence="1 2">
    <name type="scientific">Pelomonas dachongensis</name>
    <dbReference type="NCBI Taxonomy" id="3299029"/>
    <lineage>
        <taxon>Bacteria</taxon>
        <taxon>Pseudomonadati</taxon>
        <taxon>Pseudomonadota</taxon>
        <taxon>Betaproteobacteria</taxon>
        <taxon>Burkholderiales</taxon>
        <taxon>Sphaerotilaceae</taxon>
        <taxon>Roseateles</taxon>
    </lineage>
</organism>
<proteinExistence type="predicted"/>
<comment type="caution">
    <text evidence="1">The sequence shown here is derived from an EMBL/GenBank/DDBJ whole genome shotgun (WGS) entry which is preliminary data.</text>
</comment>
<evidence type="ECO:0000313" key="1">
    <source>
        <dbReference type="EMBL" id="MFG6417407.1"/>
    </source>
</evidence>
<dbReference type="EMBL" id="JBIGHY010000065">
    <property type="protein sequence ID" value="MFG6417407.1"/>
    <property type="molecule type" value="Genomic_DNA"/>
</dbReference>
<accession>A0ABW7EWB9</accession>
<dbReference type="PANTHER" id="PTHR33803">
    <property type="entry name" value="IS1478 TRANSPOSASE"/>
    <property type="match status" value="1"/>
</dbReference>
<protein>
    <submittedName>
        <fullName evidence="1">IS5/IS1182 family transposase</fullName>
    </submittedName>
</protein>
<reference evidence="1 2" key="1">
    <citation type="submission" date="2024-09" db="EMBL/GenBank/DDBJ databases">
        <title>Novel species of the genus Pelomonas and Roseateles isolated from streams.</title>
        <authorList>
            <person name="Lu H."/>
        </authorList>
    </citation>
    <scope>NUCLEOTIDE SEQUENCE [LARGE SCALE GENOMIC DNA]</scope>
    <source>
        <strain evidence="1 2">DC23W</strain>
    </source>
</reference>
<feature type="non-terminal residue" evidence="1">
    <location>
        <position position="1"/>
    </location>
</feature>
<gene>
    <name evidence="1" type="ORF">ACG02S_26360</name>
</gene>
<dbReference type="PANTHER" id="PTHR33803:SF3">
    <property type="entry name" value="BLL1974 PROTEIN"/>
    <property type="match status" value="1"/>
</dbReference>
<keyword evidence="2" id="KW-1185">Reference proteome</keyword>
<sequence>AKPVELERVTVDTTVQEKAIAHPTDSRLLEVARAKIARLAKRAGLKLKMTHEREGQSLRRRAGGYAHAKQFKRLRQVVRRQRTIL</sequence>
<name>A0ABW7EWB9_9BURK</name>
<feature type="non-terminal residue" evidence="1">
    <location>
        <position position="85"/>
    </location>
</feature>
<dbReference type="Proteomes" id="UP001606300">
    <property type="component" value="Unassembled WGS sequence"/>
</dbReference>